<dbReference type="InterPro" id="IPR011032">
    <property type="entry name" value="GroES-like_sf"/>
</dbReference>
<dbReference type="PANTHER" id="PTHR44154">
    <property type="entry name" value="QUINONE OXIDOREDUCTASE"/>
    <property type="match status" value="1"/>
</dbReference>
<protein>
    <submittedName>
        <fullName evidence="3">NADP-dependent oxidoreductase</fullName>
    </submittedName>
</protein>
<dbReference type="PANTHER" id="PTHR44154:SF1">
    <property type="entry name" value="QUINONE OXIDOREDUCTASE"/>
    <property type="match status" value="1"/>
</dbReference>
<dbReference type="Proteomes" id="UP001057375">
    <property type="component" value="Unassembled WGS sequence"/>
</dbReference>
<dbReference type="Gene3D" id="3.90.180.10">
    <property type="entry name" value="Medium-chain alcohol dehydrogenases, catalytic domain"/>
    <property type="match status" value="1"/>
</dbReference>
<evidence type="ECO:0000313" key="4">
    <source>
        <dbReference type="Proteomes" id="UP001057375"/>
    </source>
</evidence>
<reference evidence="3" key="1">
    <citation type="submission" date="2022-03" db="EMBL/GenBank/DDBJ databases">
        <title>Draft genome sequence of Aduncisulcus paluster, a free-living microaerophilic Fornicata.</title>
        <authorList>
            <person name="Yuyama I."/>
            <person name="Kume K."/>
            <person name="Tamura T."/>
            <person name="Inagaki Y."/>
            <person name="Hashimoto T."/>
        </authorList>
    </citation>
    <scope>NUCLEOTIDE SEQUENCE</scope>
    <source>
        <strain evidence="3">NY0171</strain>
    </source>
</reference>
<organism evidence="3 4">
    <name type="scientific">Aduncisulcus paluster</name>
    <dbReference type="NCBI Taxonomy" id="2918883"/>
    <lineage>
        <taxon>Eukaryota</taxon>
        <taxon>Metamonada</taxon>
        <taxon>Carpediemonas-like organisms</taxon>
        <taxon>Aduncisulcus</taxon>
    </lineage>
</organism>
<evidence type="ECO:0000259" key="2">
    <source>
        <dbReference type="Pfam" id="PF08240"/>
    </source>
</evidence>
<evidence type="ECO:0000256" key="1">
    <source>
        <dbReference type="ARBA" id="ARBA00022857"/>
    </source>
</evidence>
<dbReference type="InterPro" id="IPR051603">
    <property type="entry name" value="Zinc-ADH_QOR/CCCR"/>
</dbReference>
<feature type="non-terminal residue" evidence="3">
    <location>
        <position position="123"/>
    </location>
</feature>
<evidence type="ECO:0000313" key="3">
    <source>
        <dbReference type="EMBL" id="GKT26778.1"/>
    </source>
</evidence>
<gene>
    <name evidence="3" type="ORF">ADUPG1_013479</name>
</gene>
<feature type="domain" description="Alcohol dehydrogenase-like N-terminal" evidence="2">
    <location>
        <begin position="36"/>
        <end position="107"/>
    </location>
</feature>
<name>A0ABQ5K3M1_9EUKA</name>
<dbReference type="InterPro" id="IPR013154">
    <property type="entry name" value="ADH-like_N"/>
</dbReference>
<comment type="caution">
    <text evidence="3">The sequence shown here is derived from an EMBL/GenBank/DDBJ whole genome shotgun (WGS) entry which is preliminary data.</text>
</comment>
<keyword evidence="1" id="KW-0521">NADP</keyword>
<accession>A0ABQ5K3M1</accession>
<dbReference type="EMBL" id="BQXS01012677">
    <property type="protein sequence ID" value="GKT26778.1"/>
    <property type="molecule type" value="Genomic_DNA"/>
</dbReference>
<dbReference type="SUPFAM" id="SSF50129">
    <property type="entry name" value="GroES-like"/>
    <property type="match status" value="1"/>
</dbReference>
<proteinExistence type="predicted"/>
<sequence>MKAVVAKSFAEDFKFSVDPDFPKPVLSEDDFDGHGMIVKVCAGGINPVDYKIAQGHLGKMPLPYIPGCDLAGIVEDPGKSSFAKGDRICAHININEQYGGLCEFTKMDSRSAAIIPASVSFEE</sequence>
<dbReference type="Pfam" id="PF08240">
    <property type="entry name" value="ADH_N"/>
    <property type="match status" value="1"/>
</dbReference>
<keyword evidence="4" id="KW-1185">Reference proteome</keyword>